<dbReference type="STRING" id="182217.HCW_07545"/>
<dbReference type="InterPro" id="IPR057206">
    <property type="entry name" value="DUF7884"/>
</dbReference>
<evidence type="ECO:0000256" key="4">
    <source>
        <dbReference type="ARBA" id="ARBA00022691"/>
    </source>
</evidence>
<dbReference type="eggNOG" id="COG2230">
    <property type="taxonomic scope" value="Bacteria"/>
</dbReference>
<keyword evidence="2" id="KW-0489">Methyltransferase</keyword>
<keyword evidence="9" id="KW-1185">Reference proteome</keyword>
<dbReference type="Proteomes" id="UP000005010">
    <property type="component" value="Chromosome"/>
</dbReference>
<dbReference type="GO" id="GO:0008168">
    <property type="term" value="F:methyltransferase activity"/>
    <property type="evidence" value="ECO:0007669"/>
    <property type="project" value="UniProtKB-KW"/>
</dbReference>
<protein>
    <submittedName>
        <fullName evidence="8">Cyclopropane fatty acid synthase</fullName>
    </submittedName>
</protein>
<dbReference type="GO" id="GO:0032259">
    <property type="term" value="P:methylation"/>
    <property type="evidence" value="ECO:0007669"/>
    <property type="project" value="UniProtKB-KW"/>
</dbReference>
<evidence type="ECO:0000256" key="2">
    <source>
        <dbReference type="ARBA" id="ARBA00022603"/>
    </source>
</evidence>
<accession>I0EP98</accession>
<dbReference type="GO" id="GO:0008610">
    <property type="term" value="P:lipid biosynthetic process"/>
    <property type="evidence" value="ECO:0007669"/>
    <property type="project" value="InterPro"/>
</dbReference>
<dbReference type="KEGG" id="hce:HCW_07545"/>
<dbReference type="PANTHER" id="PTHR43667:SF1">
    <property type="entry name" value="CYCLOPROPANE-FATTY-ACYL-PHOSPHOLIPID SYNTHASE"/>
    <property type="match status" value="1"/>
</dbReference>
<evidence type="ECO:0000256" key="6">
    <source>
        <dbReference type="PIRSR" id="PIRSR003085-1"/>
    </source>
</evidence>
<evidence type="ECO:0000256" key="3">
    <source>
        <dbReference type="ARBA" id="ARBA00022679"/>
    </source>
</evidence>
<dbReference type="InterPro" id="IPR029063">
    <property type="entry name" value="SAM-dependent_MTases_sf"/>
</dbReference>
<dbReference type="PIRSF" id="PIRSF003085">
    <property type="entry name" value="CMAS"/>
    <property type="match status" value="1"/>
</dbReference>
<evidence type="ECO:0000313" key="8">
    <source>
        <dbReference type="EMBL" id="AFI04767.1"/>
    </source>
</evidence>
<reference evidence="9" key="1">
    <citation type="submission" date="2012-04" db="EMBL/GenBank/DDBJ databases">
        <title>Complete genome sequence of Helicobacter cetorum strain MIT 00-7128.</title>
        <authorList>
            <person name="Kersulyte D."/>
            <person name="Berg D.E."/>
        </authorList>
    </citation>
    <scope>NUCLEOTIDE SEQUENCE [LARGE SCALE GENOMIC DNA]</scope>
    <source>
        <strain evidence="9">MIT 00-7128</strain>
    </source>
</reference>
<feature type="domain" description="DUF7884" evidence="7">
    <location>
        <begin position="7"/>
        <end position="85"/>
    </location>
</feature>
<dbReference type="SUPFAM" id="SSF53335">
    <property type="entry name" value="S-adenosyl-L-methionine-dependent methyltransferases"/>
    <property type="match status" value="1"/>
</dbReference>
<dbReference type="PATRIC" id="fig|182217.3.peg.1601"/>
<dbReference type="InterPro" id="IPR003333">
    <property type="entry name" value="CMAS"/>
</dbReference>
<evidence type="ECO:0000313" key="9">
    <source>
        <dbReference type="Proteomes" id="UP000005010"/>
    </source>
</evidence>
<gene>
    <name evidence="8" type="ordered locus">HCW_07545</name>
</gene>
<dbReference type="RefSeq" id="WP_014661634.1">
    <property type="nucleotide sequence ID" value="NC_017737.1"/>
</dbReference>
<dbReference type="PANTHER" id="PTHR43667">
    <property type="entry name" value="CYCLOPROPANE-FATTY-ACYL-PHOSPHOLIPID SYNTHASE"/>
    <property type="match status" value="1"/>
</dbReference>
<keyword evidence="4" id="KW-0949">S-adenosyl-L-methionine</keyword>
<dbReference type="CDD" id="cd02440">
    <property type="entry name" value="AdoMet_MTases"/>
    <property type="match status" value="1"/>
</dbReference>
<dbReference type="EMBL" id="CP003479">
    <property type="protein sequence ID" value="AFI04767.1"/>
    <property type="molecule type" value="Genomic_DNA"/>
</dbReference>
<organism evidence="8 9">
    <name type="scientific">Helicobacter cetorum (strain ATCC BAA-429 / MIT 00-7128)</name>
    <dbReference type="NCBI Taxonomy" id="182217"/>
    <lineage>
        <taxon>Bacteria</taxon>
        <taxon>Pseudomonadati</taxon>
        <taxon>Campylobacterota</taxon>
        <taxon>Epsilonproteobacteria</taxon>
        <taxon>Campylobacterales</taxon>
        <taxon>Helicobacteraceae</taxon>
        <taxon>Helicobacter</taxon>
    </lineage>
</organism>
<sequence length="389" mass="45639">MISKFLLKNMFKQWKNGDYQVIFWDNSVYRNGEHSPKFTLKINRPLKFSDIKKDMSLTIAEAYMDGVIDIEGSMDEVMYSLYLQTKYEHLHKHDNARPIQKPIKESSNISKHYDLGNDFYSIWLDETLSYSCAYFKKDDDTLYTAQLQKLDHTLKKLHLKEGEKLLDIGCGWGYLSIKAAKEYGAEVMGITISNEQYKQANKRVQELGLEDKVTIKLMNYQDLDGRMYRFDKVVSVGMFEHVGKDNLPFYFKKVKEVLKTGGMFLLHSILCCFEGKTNAWVDKYIFPGGYLPSLREVMSIMSECDFHLLMAESLRIHYAKTLDIWQENFMQHLDKVKKLGYDERFIRMWDLYLRTCASAFRVGSVDLFQLLLTNSVDNTLPLTKEYIYQ</sequence>
<feature type="active site" evidence="6">
    <location>
        <position position="356"/>
    </location>
</feature>
<evidence type="ECO:0000256" key="1">
    <source>
        <dbReference type="ARBA" id="ARBA00010815"/>
    </source>
</evidence>
<comment type="similarity">
    <text evidence="1">Belongs to the CFA/CMAS family.</text>
</comment>
<dbReference type="InterPro" id="IPR050723">
    <property type="entry name" value="CFA/CMAS"/>
</dbReference>
<keyword evidence="5" id="KW-0443">Lipid metabolism</keyword>
<evidence type="ECO:0000256" key="5">
    <source>
        <dbReference type="ARBA" id="ARBA00023098"/>
    </source>
</evidence>
<dbReference type="Pfam" id="PF02353">
    <property type="entry name" value="CMAS"/>
    <property type="match status" value="1"/>
</dbReference>
<keyword evidence="3" id="KW-0808">Transferase</keyword>
<dbReference type="HOGENOM" id="CLU_026434_6_2_7"/>
<proteinExistence type="inferred from homology"/>
<evidence type="ECO:0000259" key="7">
    <source>
        <dbReference type="Pfam" id="PF25371"/>
    </source>
</evidence>
<name>I0EP98_HELC0</name>
<dbReference type="AlphaFoldDB" id="I0EP98"/>
<dbReference type="Gene3D" id="3.40.50.150">
    <property type="entry name" value="Vaccinia Virus protein VP39"/>
    <property type="match status" value="1"/>
</dbReference>
<dbReference type="Pfam" id="PF25371">
    <property type="entry name" value="DUF7884"/>
    <property type="match status" value="1"/>
</dbReference>